<dbReference type="STRING" id="7159.Q17BY7"/>
<evidence type="ECO:0000256" key="3">
    <source>
        <dbReference type="SAM" id="MobiDB-lite"/>
    </source>
</evidence>
<evidence type="ECO:0000313" key="6">
    <source>
        <dbReference type="Proteomes" id="UP000682892"/>
    </source>
</evidence>
<dbReference type="OMA" id="CCILQPM"/>
<dbReference type="GO" id="GO:0030274">
    <property type="term" value="F:LIM domain binding"/>
    <property type="evidence" value="ECO:0007669"/>
    <property type="project" value="UniProtKB-UniRule"/>
</dbReference>
<dbReference type="EMBL" id="CH477314">
    <property type="protein sequence ID" value="EAT43833.1"/>
    <property type="molecule type" value="Genomic_DNA"/>
</dbReference>
<evidence type="ECO:0000313" key="5">
    <source>
        <dbReference type="EMBL" id="EAT43833.1"/>
    </source>
</evidence>
<name>Q17BY7_AEDAE</name>
<dbReference type="Pfam" id="PF01803">
    <property type="entry name" value="LIM_bind"/>
    <property type="match status" value="1"/>
</dbReference>
<evidence type="ECO:0000256" key="2">
    <source>
        <dbReference type="PROSITE-ProRule" id="PRU01302"/>
    </source>
</evidence>
<reference evidence="5" key="2">
    <citation type="journal article" date="2007" name="Science">
        <title>Genome sequence of Aedes aegypti, a major arbovirus vector.</title>
        <authorList>
            <person name="Nene V."/>
            <person name="Wortman J.R."/>
            <person name="Lawson D."/>
            <person name="Haas B."/>
            <person name="Kodira C."/>
            <person name="Tu Z.J."/>
            <person name="Loftus B."/>
            <person name="Xi Z."/>
            <person name="Megy K."/>
            <person name="Grabherr M."/>
            <person name="Ren Q."/>
            <person name="Zdobnov E.M."/>
            <person name="Lobo N.F."/>
            <person name="Campbell K.S."/>
            <person name="Brown S.E."/>
            <person name="Bonaldo M.F."/>
            <person name="Zhu J."/>
            <person name="Sinkins S.P."/>
            <person name="Hogenkamp D.G."/>
            <person name="Amedeo P."/>
            <person name="Arensburger P."/>
            <person name="Atkinson P.W."/>
            <person name="Bidwell S."/>
            <person name="Biedler J."/>
            <person name="Birney E."/>
            <person name="Bruggner R.V."/>
            <person name="Costas J."/>
            <person name="Coy M.R."/>
            <person name="Crabtree J."/>
            <person name="Crawford M."/>
            <person name="Debruyn B."/>
            <person name="Decaprio D."/>
            <person name="Eiglmeier K."/>
            <person name="Eisenstadt E."/>
            <person name="El-Dorry H."/>
            <person name="Gelbart W.M."/>
            <person name="Gomes S.L."/>
            <person name="Hammond M."/>
            <person name="Hannick L.I."/>
            <person name="Hogan J.R."/>
            <person name="Holmes M.H."/>
            <person name="Jaffe D."/>
            <person name="Johnston J.S."/>
            <person name="Kennedy R.C."/>
            <person name="Koo H."/>
            <person name="Kravitz S."/>
            <person name="Kriventseva E.V."/>
            <person name="Kulp D."/>
            <person name="Labutti K."/>
            <person name="Lee E."/>
            <person name="Li S."/>
            <person name="Lovin D.D."/>
            <person name="Mao C."/>
            <person name="Mauceli E."/>
            <person name="Menck C.F."/>
            <person name="Miller J.R."/>
            <person name="Montgomery P."/>
            <person name="Mori A."/>
            <person name="Nascimento A.L."/>
            <person name="Naveira H.F."/>
            <person name="Nusbaum C."/>
            <person name="O'leary S."/>
            <person name="Orvis J."/>
            <person name="Pertea M."/>
            <person name="Quesneville H."/>
            <person name="Reidenbach K.R."/>
            <person name="Rogers Y.H."/>
            <person name="Roth C.W."/>
            <person name="Schneider J.R."/>
            <person name="Schatz M."/>
            <person name="Shumway M."/>
            <person name="Stanke M."/>
            <person name="Stinson E.O."/>
            <person name="Tubio J.M."/>
            <person name="Vanzee J.P."/>
            <person name="Verjovski-Almeida S."/>
            <person name="Werner D."/>
            <person name="White O."/>
            <person name="Wyder S."/>
            <person name="Zeng Q."/>
            <person name="Zhao Q."/>
            <person name="Zhao Y."/>
            <person name="Hill C.A."/>
            <person name="Raikhel A.S."/>
            <person name="Soares M.B."/>
            <person name="Knudson D.L."/>
            <person name="Lee N.H."/>
            <person name="Galagan J."/>
            <person name="Salzberg S.L."/>
            <person name="Paulsen I.T."/>
            <person name="Dimopoulos G."/>
            <person name="Collins F.H."/>
            <person name="Birren B."/>
            <person name="Fraser-Liggett C.M."/>
            <person name="Severson D.W."/>
        </authorList>
    </citation>
    <scope>NUCLEOTIDE SEQUENCE [LARGE SCALE GENOMIC DNA]</scope>
    <source>
        <strain evidence="5">Liverpool</strain>
    </source>
</reference>
<accession>Q17BY7</accession>
<reference evidence="5" key="3">
    <citation type="submission" date="2012-09" db="EMBL/GenBank/DDBJ databases">
        <authorList>
            <consortium name="VectorBase"/>
        </authorList>
    </citation>
    <scope>NUCLEOTIDE SEQUENCE</scope>
    <source>
        <strain evidence="5">Liverpool</strain>
    </source>
</reference>
<dbReference type="PhylomeDB" id="Q17BY7"/>
<feature type="region of interest" description="Disordered" evidence="3">
    <location>
        <begin position="180"/>
        <end position="203"/>
    </location>
</feature>
<dbReference type="InterPro" id="IPR029005">
    <property type="entry name" value="LIM-bd/SEUSS"/>
</dbReference>
<reference evidence="5" key="1">
    <citation type="submission" date="2005-10" db="EMBL/GenBank/DDBJ databases">
        <authorList>
            <person name="Loftus B.J."/>
            <person name="Nene V.M."/>
            <person name="Hannick L.I."/>
            <person name="Bidwell S."/>
            <person name="Haas B."/>
            <person name="Amedeo P."/>
            <person name="Orvis J."/>
            <person name="Wortman J.R."/>
            <person name="White O.R."/>
            <person name="Salzberg S."/>
            <person name="Shumway M."/>
            <person name="Koo H."/>
            <person name="Zhao Y."/>
            <person name="Holmes M."/>
            <person name="Miller J."/>
            <person name="Schatz M."/>
            <person name="Pop M."/>
            <person name="Pai G."/>
            <person name="Utterback T."/>
            <person name="Rogers Y.-H."/>
            <person name="Kravitz S."/>
            <person name="Fraser C.M."/>
        </authorList>
    </citation>
    <scope>NUCLEOTIDE SEQUENCE</scope>
    <source>
        <strain evidence="5">Liverpool</strain>
    </source>
</reference>
<dbReference type="InterPro" id="IPR041363">
    <property type="entry name" value="LID"/>
</dbReference>
<dbReference type="PaxDb" id="7159-AAEL004737-PA"/>
<dbReference type="Proteomes" id="UP000682892">
    <property type="component" value="Unassembled WGS sequence"/>
</dbReference>
<feature type="compositionally biased region" description="Polar residues" evidence="3">
    <location>
        <begin position="74"/>
        <end position="83"/>
    </location>
</feature>
<evidence type="ECO:0000259" key="4">
    <source>
        <dbReference type="PROSITE" id="PS51957"/>
    </source>
</evidence>
<feature type="region of interest" description="Disordered" evidence="3">
    <location>
        <begin position="74"/>
        <end position="111"/>
    </location>
</feature>
<feature type="domain" description="LIM interaction" evidence="4">
    <location>
        <begin position="514"/>
        <end position="553"/>
    </location>
</feature>
<feature type="compositionally biased region" description="Polar residues" evidence="3">
    <location>
        <begin position="95"/>
        <end position="111"/>
    </location>
</feature>
<comment type="similarity">
    <text evidence="1 2">Belongs to the LDB family.</text>
</comment>
<organism evidence="5 6">
    <name type="scientific">Aedes aegypti</name>
    <name type="common">Yellowfever mosquito</name>
    <name type="synonym">Culex aegypti</name>
    <dbReference type="NCBI Taxonomy" id="7159"/>
    <lineage>
        <taxon>Eukaryota</taxon>
        <taxon>Metazoa</taxon>
        <taxon>Ecdysozoa</taxon>
        <taxon>Arthropoda</taxon>
        <taxon>Hexapoda</taxon>
        <taxon>Insecta</taxon>
        <taxon>Pterygota</taxon>
        <taxon>Neoptera</taxon>
        <taxon>Endopterygota</taxon>
        <taxon>Diptera</taxon>
        <taxon>Nematocera</taxon>
        <taxon>Culicoidea</taxon>
        <taxon>Culicidae</taxon>
        <taxon>Culicinae</taxon>
        <taxon>Aedini</taxon>
        <taxon>Aedes</taxon>
        <taxon>Stegomyia</taxon>
    </lineage>
</organism>
<sequence length="579" mass="64241">MIFRSEDSADISATESTNNYIPYESMNIEDFIIPGLTGQETSNIATTHYVPSPVPSGASTPGTAPANNTTMQCSPANCITSPRDSPMVGLPVPSPQHSRPASTNSSIGFQTSSPHQLAMVSPQVSTQHPPSMAYIRSPSVAGGQDSPMMSPVGVQQISYSTAGATTQPQAMIVSQIPSPVNSVTTQMNKRKTPSTKRSPTVLMQPRPDVRPIIEEVHPTLPTTMGLPTRSHGSIPNYPPSKSPSYKIFELNRRLQERHPQNEGTWWDYFVCEFFDDSATLSLTLRQEDGTKHFNIKRVLIPKFFKSFFDGGVVELYFNLRHSREWLQNTSLFVDSEQCAMETIYINPIYTKVISEGKMVLEFVPDEMMRIKTWHYTAYRWQEQIPRTVLSIQAQQPSPGLIQQWSMNITRQGFPATTLNFLRMCCILQPMQHLMTMQKSSGINPQECLKKMLVQNWQGAEEPIIPPIPRVTGRPAPKERKKRKTAAEKSAPANPRKKRTREVASTLPAAADQTDVMVVGEPSMMGGSLGKDDERHITRIENGQPPLESFGHSGGGPTNTTSWMLDDVLASTYPDFGGSL</sequence>
<protein>
    <submittedName>
        <fullName evidence="5">AAEL004737-PA</fullName>
    </submittedName>
</protein>
<dbReference type="PROSITE" id="PS51957">
    <property type="entry name" value="LID"/>
    <property type="match status" value="1"/>
</dbReference>
<dbReference type="eggNOG" id="KOG2181">
    <property type="taxonomic scope" value="Eukaryota"/>
</dbReference>
<dbReference type="VEuPathDB" id="VectorBase:AAEL021092"/>
<evidence type="ECO:0000256" key="1">
    <source>
        <dbReference type="ARBA" id="ARBA00006928"/>
    </source>
</evidence>
<feature type="region of interest" description="Disordered" evidence="3">
    <location>
        <begin position="463"/>
        <end position="511"/>
    </location>
</feature>
<dbReference type="PANTHER" id="PTHR10378">
    <property type="entry name" value="LIM DOMAIN-BINDING PROTEIN"/>
    <property type="match status" value="1"/>
</dbReference>
<dbReference type="HOGENOM" id="CLU_471099_0_0_1"/>
<proteinExistence type="inferred from homology"/>
<dbReference type="AlphaFoldDB" id="Q17BY7"/>
<dbReference type="Pfam" id="PF17916">
    <property type="entry name" value="LID"/>
    <property type="match status" value="1"/>
</dbReference>
<gene>
    <name evidence="5" type="ORF">AaeL_AAEL004737</name>
</gene>